<keyword evidence="3" id="KW-1185">Reference proteome</keyword>
<evidence type="ECO:0000313" key="3">
    <source>
        <dbReference type="Proteomes" id="UP000035932"/>
    </source>
</evidence>
<dbReference type="PATRIC" id="fig|66430.4.peg.266"/>
<dbReference type="Proteomes" id="UP000035932">
    <property type="component" value="Unassembled WGS sequence"/>
</dbReference>
<proteinExistence type="predicted"/>
<evidence type="ECO:0000313" key="2">
    <source>
        <dbReference type="EMBL" id="KMO95320.1"/>
    </source>
</evidence>
<organism evidence="2 3">
    <name type="scientific">Streptomyces roseus</name>
    <dbReference type="NCBI Taxonomy" id="66430"/>
    <lineage>
        <taxon>Bacteria</taxon>
        <taxon>Bacillati</taxon>
        <taxon>Actinomycetota</taxon>
        <taxon>Actinomycetes</taxon>
        <taxon>Kitasatosporales</taxon>
        <taxon>Streptomycetaceae</taxon>
        <taxon>Streptomyces</taxon>
    </lineage>
</organism>
<protein>
    <recommendedName>
        <fullName evidence="4">Regulatory protein</fullName>
    </recommendedName>
</protein>
<dbReference type="EMBL" id="LFML01000102">
    <property type="protein sequence ID" value="KMO95320.1"/>
    <property type="molecule type" value="Genomic_DNA"/>
</dbReference>
<dbReference type="OrthoDB" id="4248306at2"/>
<dbReference type="AlphaFoldDB" id="A0A0J6XH25"/>
<feature type="compositionally biased region" description="Low complexity" evidence="1">
    <location>
        <begin position="124"/>
        <end position="139"/>
    </location>
</feature>
<name>A0A0J6XH25_9ACTN</name>
<feature type="compositionally biased region" description="Low complexity" evidence="1">
    <location>
        <begin position="71"/>
        <end position="92"/>
    </location>
</feature>
<feature type="compositionally biased region" description="Basic and acidic residues" evidence="1">
    <location>
        <begin position="140"/>
        <end position="170"/>
    </location>
</feature>
<gene>
    <name evidence="2" type="ORF">ACS04_23945</name>
</gene>
<dbReference type="Gene3D" id="1.10.10.10">
    <property type="entry name" value="Winged helix-like DNA-binding domain superfamily/Winged helix DNA-binding domain"/>
    <property type="match status" value="1"/>
</dbReference>
<evidence type="ECO:0000256" key="1">
    <source>
        <dbReference type="SAM" id="MobiDB-lite"/>
    </source>
</evidence>
<accession>A0A0J6XH25</accession>
<feature type="compositionally biased region" description="Low complexity" evidence="1">
    <location>
        <begin position="245"/>
        <end position="267"/>
    </location>
</feature>
<evidence type="ECO:0008006" key="4">
    <source>
        <dbReference type="Google" id="ProtNLM"/>
    </source>
</evidence>
<sequence>MSAREIPTLKSQYAEKVAADLDLNTGEQERIRQEIASLQERLAGLEQDHALLVGMRAALGDVVTPLPAPRTGGKTATAAAATAAGTTAAAKKTAARKASVRKPAATTATGRKKPAAKAVKAEPAKAAPLKPAEAAPVKPAKAEPVKPAKERLVKATKEPAKAKAVAAKEKQVPLTELIHRHLSGQAEPKTAREIAQALKAADPDRSVSDNLVRTTTERLVARSLAERVKQGATVYYAALPHHGGAGAAAQAAAPAAAPAAAEGAAAGTEKETENTPAQASA</sequence>
<dbReference type="RefSeq" id="WP_048478789.1">
    <property type="nucleotide sequence ID" value="NZ_JBIRUD010000001.1"/>
</dbReference>
<feature type="region of interest" description="Disordered" evidence="1">
    <location>
        <begin position="63"/>
        <end position="170"/>
    </location>
</feature>
<feature type="region of interest" description="Disordered" evidence="1">
    <location>
        <begin position="245"/>
        <end position="281"/>
    </location>
</feature>
<comment type="caution">
    <text evidence="2">The sequence shown here is derived from an EMBL/GenBank/DDBJ whole genome shotgun (WGS) entry which is preliminary data.</text>
</comment>
<dbReference type="InterPro" id="IPR036388">
    <property type="entry name" value="WH-like_DNA-bd_sf"/>
</dbReference>
<reference evidence="2 3" key="1">
    <citation type="submission" date="2015-06" db="EMBL/GenBank/DDBJ databases">
        <title>Recapitulation of the evolution of biosynthetic gene clusters reveals hidden chemical diversity on bacterial genomes.</title>
        <authorList>
            <person name="Cruz-Morales P."/>
            <person name="Martinez-Guerrero C."/>
            <person name="Morales-Escalante M.A."/>
            <person name="Yanez-Guerra L.A."/>
            <person name="Kopp J.F."/>
            <person name="Feldmann J."/>
            <person name="Ramos-Aboites H.E."/>
            <person name="Barona-Gomez F."/>
        </authorList>
    </citation>
    <scope>NUCLEOTIDE SEQUENCE [LARGE SCALE GENOMIC DNA]</scope>
    <source>
        <strain evidence="2 3">ATCC 31245</strain>
    </source>
</reference>